<evidence type="ECO:0000256" key="1">
    <source>
        <dbReference type="ARBA" id="ARBA00006484"/>
    </source>
</evidence>
<dbReference type="PANTHER" id="PTHR43669:SF3">
    <property type="entry name" value="ALCOHOL DEHYDROGENASE, PUTATIVE (AFU_ORTHOLOGUE AFUA_3G03445)-RELATED"/>
    <property type="match status" value="1"/>
</dbReference>
<feature type="domain" description="Ketoreductase" evidence="3">
    <location>
        <begin position="7"/>
        <end position="188"/>
    </location>
</feature>
<dbReference type="GO" id="GO:0016491">
    <property type="term" value="F:oxidoreductase activity"/>
    <property type="evidence" value="ECO:0007669"/>
    <property type="project" value="UniProtKB-KW"/>
</dbReference>
<dbReference type="SUPFAM" id="SSF51735">
    <property type="entry name" value="NAD(P)-binding Rossmann-fold domains"/>
    <property type="match status" value="1"/>
</dbReference>
<dbReference type="CDD" id="cd05233">
    <property type="entry name" value="SDR_c"/>
    <property type="match status" value="1"/>
</dbReference>
<dbReference type="InterPro" id="IPR036291">
    <property type="entry name" value="NAD(P)-bd_dom_sf"/>
</dbReference>
<dbReference type="Proteomes" id="UP000681722">
    <property type="component" value="Unassembled WGS sequence"/>
</dbReference>
<dbReference type="Pfam" id="PF13561">
    <property type="entry name" value="adh_short_C2"/>
    <property type="match status" value="1"/>
</dbReference>
<dbReference type="PRINTS" id="PR00081">
    <property type="entry name" value="GDHRDH"/>
</dbReference>
<dbReference type="OrthoDB" id="47007at2759"/>
<reference evidence="4" key="1">
    <citation type="submission" date="2021-02" db="EMBL/GenBank/DDBJ databases">
        <authorList>
            <person name="Nowell W R."/>
        </authorList>
    </citation>
    <scope>NUCLEOTIDE SEQUENCE</scope>
</reference>
<proteinExistence type="inferred from homology"/>
<dbReference type="InterPro" id="IPR057326">
    <property type="entry name" value="KR_dom"/>
</dbReference>
<accession>A0A813T0G1</accession>
<dbReference type="AlphaFoldDB" id="A0A813T0G1"/>
<protein>
    <recommendedName>
        <fullName evidence="3">Ketoreductase domain-containing protein</fullName>
    </recommendedName>
</protein>
<dbReference type="InterPro" id="IPR002347">
    <property type="entry name" value="SDR_fam"/>
</dbReference>
<dbReference type="Proteomes" id="UP000663829">
    <property type="component" value="Unassembled WGS sequence"/>
</dbReference>
<sequence length="251" mass="26613">MGKLDGKIALITGGSEGIGLATAKRFLAEGAAHVFITGRRKEVLDEAVKKLGDKNVTAVQGDASNMADLDRLYSLIQKEKGRLDILFVNAGGGTFAPLGSITEEHFDDTFNLNVKGVLFTVQKVLPIFTDGGSIILNGSIVSVKGLFATSIYSAAKAALRSFARCWTVDLKERKIRVNVLNPGPIDTPLFRSLGSTEKEKRAFVAGMAAGTVMNRVGEPDEIATAVVFLASDDSSYVTGIELFVDGGAAQI</sequence>
<dbReference type="SMART" id="SM00822">
    <property type="entry name" value="PKS_KR"/>
    <property type="match status" value="1"/>
</dbReference>
<dbReference type="EMBL" id="CAJOBC010000447">
    <property type="protein sequence ID" value="CAF3587446.1"/>
    <property type="molecule type" value="Genomic_DNA"/>
</dbReference>
<keyword evidence="6" id="KW-1185">Reference proteome</keyword>
<comment type="similarity">
    <text evidence="1">Belongs to the short-chain dehydrogenases/reductases (SDR) family.</text>
</comment>
<evidence type="ECO:0000313" key="6">
    <source>
        <dbReference type="Proteomes" id="UP000663829"/>
    </source>
</evidence>
<dbReference type="EMBL" id="CAJNOQ010000447">
    <property type="protein sequence ID" value="CAF0802305.1"/>
    <property type="molecule type" value="Genomic_DNA"/>
</dbReference>
<keyword evidence="2" id="KW-0560">Oxidoreductase</keyword>
<organism evidence="4 6">
    <name type="scientific">Didymodactylos carnosus</name>
    <dbReference type="NCBI Taxonomy" id="1234261"/>
    <lineage>
        <taxon>Eukaryota</taxon>
        <taxon>Metazoa</taxon>
        <taxon>Spiralia</taxon>
        <taxon>Gnathifera</taxon>
        <taxon>Rotifera</taxon>
        <taxon>Eurotatoria</taxon>
        <taxon>Bdelloidea</taxon>
        <taxon>Philodinida</taxon>
        <taxon>Philodinidae</taxon>
        <taxon>Didymodactylos</taxon>
    </lineage>
</organism>
<dbReference type="FunFam" id="3.40.50.720:FF:000084">
    <property type="entry name" value="Short-chain dehydrogenase reductase"/>
    <property type="match status" value="1"/>
</dbReference>
<evidence type="ECO:0000259" key="3">
    <source>
        <dbReference type="SMART" id="SM00822"/>
    </source>
</evidence>
<gene>
    <name evidence="4" type="ORF">GPM918_LOCUS3582</name>
    <name evidence="5" type="ORF">SRO942_LOCUS3582</name>
</gene>
<evidence type="ECO:0000313" key="5">
    <source>
        <dbReference type="EMBL" id="CAF3587446.1"/>
    </source>
</evidence>
<dbReference type="Gene3D" id="3.40.50.720">
    <property type="entry name" value="NAD(P)-binding Rossmann-like Domain"/>
    <property type="match status" value="1"/>
</dbReference>
<name>A0A813T0G1_9BILA</name>
<evidence type="ECO:0000256" key="2">
    <source>
        <dbReference type="ARBA" id="ARBA00023002"/>
    </source>
</evidence>
<dbReference type="PANTHER" id="PTHR43669">
    <property type="entry name" value="5-KETO-D-GLUCONATE 5-REDUCTASE"/>
    <property type="match status" value="1"/>
</dbReference>
<comment type="caution">
    <text evidence="4">The sequence shown here is derived from an EMBL/GenBank/DDBJ whole genome shotgun (WGS) entry which is preliminary data.</text>
</comment>
<evidence type="ECO:0000313" key="4">
    <source>
        <dbReference type="EMBL" id="CAF0802305.1"/>
    </source>
</evidence>